<accession>A0A0K0D5U4</accession>
<keyword evidence="1" id="KW-0732">Signal</keyword>
<sequence>MKRCSSLVMLPSLQRILLLSFLSRLTLGHLECYSASVLQTIYSLLVSLIELLEVTPDIRERRFCLEILVAMSPVAAHEEVLTLLNELHLDHISRVDYDFLKSTMKV</sequence>
<evidence type="ECO:0000313" key="2">
    <source>
        <dbReference type="Proteomes" id="UP000035642"/>
    </source>
</evidence>
<keyword evidence="2" id="KW-1185">Reference proteome</keyword>
<name>A0A0K0D5U4_ANGCA</name>
<feature type="signal peptide" evidence="1">
    <location>
        <begin position="1"/>
        <end position="28"/>
    </location>
</feature>
<dbReference type="WBParaSite" id="ACAC_0000543901-mRNA-1">
    <property type="protein sequence ID" value="ACAC_0000543901-mRNA-1"/>
    <property type="gene ID" value="ACAC_0000543901"/>
</dbReference>
<organism evidence="2 3">
    <name type="scientific">Angiostrongylus cantonensis</name>
    <name type="common">Rat lungworm</name>
    <dbReference type="NCBI Taxonomy" id="6313"/>
    <lineage>
        <taxon>Eukaryota</taxon>
        <taxon>Metazoa</taxon>
        <taxon>Ecdysozoa</taxon>
        <taxon>Nematoda</taxon>
        <taxon>Chromadorea</taxon>
        <taxon>Rhabditida</taxon>
        <taxon>Rhabditina</taxon>
        <taxon>Rhabditomorpha</taxon>
        <taxon>Strongyloidea</taxon>
        <taxon>Metastrongylidae</taxon>
        <taxon>Angiostrongylus</taxon>
    </lineage>
</organism>
<reference evidence="2" key="1">
    <citation type="submission" date="2012-09" db="EMBL/GenBank/DDBJ databases">
        <authorList>
            <person name="Martin A.A."/>
        </authorList>
    </citation>
    <scope>NUCLEOTIDE SEQUENCE</scope>
</reference>
<dbReference type="Proteomes" id="UP000035642">
    <property type="component" value="Unassembled WGS sequence"/>
</dbReference>
<dbReference type="STRING" id="6313.A0A0K0D5U4"/>
<evidence type="ECO:0000256" key="1">
    <source>
        <dbReference type="SAM" id="SignalP"/>
    </source>
</evidence>
<proteinExistence type="predicted"/>
<evidence type="ECO:0000313" key="3">
    <source>
        <dbReference type="WBParaSite" id="ACAC_0000543901-mRNA-1"/>
    </source>
</evidence>
<dbReference type="AlphaFoldDB" id="A0A0K0D5U4"/>
<reference evidence="3" key="2">
    <citation type="submission" date="2017-02" db="UniProtKB">
        <authorList>
            <consortium name="WormBaseParasite"/>
        </authorList>
    </citation>
    <scope>IDENTIFICATION</scope>
</reference>
<protein>
    <submittedName>
        <fullName evidence="3">Neurobeachin</fullName>
    </submittedName>
</protein>
<feature type="chain" id="PRO_5005326443" evidence="1">
    <location>
        <begin position="29"/>
        <end position="106"/>
    </location>
</feature>